<dbReference type="InterPro" id="IPR014912">
    <property type="entry name" value="Sep15_SelM_dom"/>
</dbReference>
<comment type="similarity">
    <text evidence="2">Belongs to the selenoprotein M/F family.</text>
</comment>
<dbReference type="Gene3D" id="3.40.30.50">
    <property type="entry name" value="Sep15/SelM thioredoxin-like domain, active-site redox motif"/>
    <property type="match status" value="1"/>
</dbReference>
<dbReference type="PANTHER" id="PTHR13077:SF6">
    <property type="entry name" value="SELENOPROTEIN F"/>
    <property type="match status" value="1"/>
</dbReference>
<keyword evidence="10" id="KW-1185">Reference proteome</keyword>
<feature type="chain" id="PRO_5043730735" description="Selenoprotein F" evidence="7">
    <location>
        <begin position="24"/>
        <end position="154"/>
    </location>
</feature>
<evidence type="ECO:0000313" key="9">
    <source>
        <dbReference type="EMBL" id="GMS95273.1"/>
    </source>
</evidence>
<evidence type="ECO:0000256" key="6">
    <source>
        <dbReference type="ARBA" id="ARBA00040775"/>
    </source>
</evidence>
<evidence type="ECO:0000256" key="7">
    <source>
        <dbReference type="SAM" id="SignalP"/>
    </source>
</evidence>
<dbReference type="GO" id="GO:0005788">
    <property type="term" value="C:endoplasmic reticulum lumen"/>
    <property type="evidence" value="ECO:0007669"/>
    <property type="project" value="UniProtKB-SubCell"/>
</dbReference>
<dbReference type="InterPro" id="IPR036249">
    <property type="entry name" value="Thioredoxin-like_sf"/>
</dbReference>
<feature type="signal peptide" evidence="7">
    <location>
        <begin position="1"/>
        <end position="23"/>
    </location>
</feature>
<feature type="domain" description="Selenoprotein F/M" evidence="8">
    <location>
        <begin position="79"/>
        <end position="151"/>
    </location>
</feature>
<reference evidence="9" key="1">
    <citation type="submission" date="2023-10" db="EMBL/GenBank/DDBJ databases">
        <title>Genome assembly of Pristionchus species.</title>
        <authorList>
            <person name="Yoshida K."/>
            <person name="Sommer R.J."/>
        </authorList>
    </citation>
    <scope>NUCLEOTIDE SEQUENCE</scope>
    <source>
        <strain evidence="9">RS0144</strain>
    </source>
</reference>
<evidence type="ECO:0000256" key="3">
    <source>
        <dbReference type="ARBA" id="ARBA00022729"/>
    </source>
</evidence>
<dbReference type="GO" id="GO:0016491">
    <property type="term" value="F:oxidoreductase activity"/>
    <property type="evidence" value="ECO:0007669"/>
    <property type="project" value="TreeGrafter"/>
</dbReference>
<dbReference type="InterPro" id="IPR038219">
    <property type="entry name" value="Sep15/SelM_sf"/>
</dbReference>
<feature type="non-terminal residue" evidence="9">
    <location>
        <position position="1"/>
    </location>
</feature>
<dbReference type="SUPFAM" id="SSF52833">
    <property type="entry name" value="Thioredoxin-like"/>
    <property type="match status" value="1"/>
</dbReference>
<name>A0AAV5TM10_9BILA</name>
<dbReference type="AlphaFoldDB" id="A0AAV5TM10"/>
<evidence type="ECO:0000313" key="10">
    <source>
        <dbReference type="Proteomes" id="UP001432027"/>
    </source>
</evidence>
<evidence type="ECO:0000256" key="4">
    <source>
        <dbReference type="ARBA" id="ARBA00022824"/>
    </source>
</evidence>
<proteinExistence type="inferred from homology"/>
<dbReference type="InterPro" id="IPR039992">
    <property type="entry name" value="Sep15_SelM"/>
</dbReference>
<evidence type="ECO:0000259" key="8">
    <source>
        <dbReference type="Pfam" id="PF08806"/>
    </source>
</evidence>
<keyword evidence="4" id="KW-0256">Endoplasmic reticulum</keyword>
<keyword evidence="5" id="KW-0712">Selenocysteine</keyword>
<protein>
    <recommendedName>
        <fullName evidence="6">Selenoprotein F</fullName>
    </recommendedName>
</protein>
<dbReference type="Pfam" id="PF08806">
    <property type="entry name" value="Sep15_SelM"/>
    <property type="match status" value="1"/>
</dbReference>
<gene>
    <name evidence="9" type="ORF">PENTCL1PPCAC_17448</name>
</gene>
<dbReference type="EMBL" id="BTSX01000004">
    <property type="protein sequence ID" value="GMS95273.1"/>
    <property type="molecule type" value="Genomic_DNA"/>
</dbReference>
<sequence>FQSNSVVQGMWLLVAVCLPLAFGLEMTPTECKEAGFNVENLKCSSCEHLNKFELETLMTDCQSCCTAEKELKHEKFPMANLEVCECNLSRFPQIQAFVRKNMETAWNGKVRVKHVRGVRPQVVLKDSSGNARQTLNVEKWDTDTLIDFLNQWIE</sequence>
<evidence type="ECO:0000256" key="2">
    <source>
        <dbReference type="ARBA" id="ARBA00005742"/>
    </source>
</evidence>
<evidence type="ECO:0000256" key="1">
    <source>
        <dbReference type="ARBA" id="ARBA00004319"/>
    </source>
</evidence>
<keyword evidence="3 7" id="KW-0732">Signal</keyword>
<comment type="subcellular location">
    <subcellularLocation>
        <location evidence="1">Endoplasmic reticulum lumen</location>
    </subcellularLocation>
</comment>
<organism evidence="9 10">
    <name type="scientific">Pristionchus entomophagus</name>
    <dbReference type="NCBI Taxonomy" id="358040"/>
    <lineage>
        <taxon>Eukaryota</taxon>
        <taxon>Metazoa</taxon>
        <taxon>Ecdysozoa</taxon>
        <taxon>Nematoda</taxon>
        <taxon>Chromadorea</taxon>
        <taxon>Rhabditida</taxon>
        <taxon>Rhabditina</taxon>
        <taxon>Diplogasteromorpha</taxon>
        <taxon>Diplogasteroidea</taxon>
        <taxon>Neodiplogasteridae</taxon>
        <taxon>Pristionchus</taxon>
    </lineage>
</organism>
<dbReference type="Proteomes" id="UP001432027">
    <property type="component" value="Unassembled WGS sequence"/>
</dbReference>
<evidence type="ECO:0000256" key="5">
    <source>
        <dbReference type="ARBA" id="ARBA00022933"/>
    </source>
</evidence>
<dbReference type="PANTHER" id="PTHR13077">
    <property type="entry name" value="SELENOPROTEIN F"/>
    <property type="match status" value="1"/>
</dbReference>
<accession>A0AAV5TM10</accession>
<comment type="caution">
    <text evidence="9">The sequence shown here is derived from an EMBL/GenBank/DDBJ whole genome shotgun (WGS) entry which is preliminary data.</text>
</comment>